<name>A0A953N587_9BURK</name>
<dbReference type="EMBL" id="JAHXRI010000001">
    <property type="protein sequence ID" value="MBZ1349196.1"/>
    <property type="molecule type" value="Genomic_DNA"/>
</dbReference>
<evidence type="ECO:0000259" key="1">
    <source>
        <dbReference type="Pfam" id="PF01464"/>
    </source>
</evidence>
<dbReference type="Proteomes" id="UP000739565">
    <property type="component" value="Unassembled WGS sequence"/>
</dbReference>
<feature type="domain" description="Transglycosylase SLT" evidence="1">
    <location>
        <begin position="102"/>
        <end position="206"/>
    </location>
</feature>
<dbReference type="Pfam" id="PF01464">
    <property type="entry name" value="SLT"/>
    <property type="match status" value="1"/>
</dbReference>
<protein>
    <submittedName>
        <fullName evidence="2">Transglycosylase SLT domain-containing protein</fullName>
    </submittedName>
</protein>
<accession>A0A953N587</accession>
<comment type="caution">
    <text evidence="2">The sequence shown here is derived from an EMBL/GenBank/DDBJ whole genome shotgun (WGS) entry which is preliminary data.</text>
</comment>
<gene>
    <name evidence="2" type="ORF">KZZ10_00925</name>
</gene>
<dbReference type="Gene3D" id="1.10.530.10">
    <property type="match status" value="1"/>
</dbReference>
<evidence type="ECO:0000313" key="3">
    <source>
        <dbReference type="Proteomes" id="UP000739565"/>
    </source>
</evidence>
<sequence length="376" mass="41829">MTVRNNRRSGILLSAAIVALGLLTGCSMKDWPAFLGLMEQEHTNPSDAGPSAPIWPSITQHYRLPAISTPIVAQQAKLYASGANHFQTVLSNATPYLYFVVQELKRRNMPVELAFLPIIESSYSPRTKTGLNPAGLWGLMPVAAKHLNLVRDEFKDERRDIIRSTQAALDLLQELHTQFGDWNLALAAYNWGPGNVTRALSNNAKRKVPITYDHLSMPRETQVFVPKLFAIRDIIARPDLYKIALPNIPDAPYFEVISVAQTIDIHIAAELADMTLQDFVDLNPAFNRPVIVGGPTQTILLPIDQAKKYRANLNLRKEALSAFTSVVLETVETPESLARTWKVDAARVRALNHLRWGVRLKVGTVVLLPIPSGQRP</sequence>
<dbReference type="InterPro" id="IPR023346">
    <property type="entry name" value="Lysozyme-like_dom_sf"/>
</dbReference>
<dbReference type="SUPFAM" id="SSF53955">
    <property type="entry name" value="Lysozyme-like"/>
    <property type="match status" value="1"/>
</dbReference>
<proteinExistence type="predicted"/>
<keyword evidence="3" id="KW-1185">Reference proteome</keyword>
<dbReference type="AlphaFoldDB" id="A0A953N587"/>
<dbReference type="PROSITE" id="PS51257">
    <property type="entry name" value="PROKAR_LIPOPROTEIN"/>
    <property type="match status" value="1"/>
</dbReference>
<organism evidence="2 3">
    <name type="scientific">Zwartia hollandica</name>
    <dbReference type="NCBI Taxonomy" id="324606"/>
    <lineage>
        <taxon>Bacteria</taxon>
        <taxon>Pseudomonadati</taxon>
        <taxon>Pseudomonadota</taxon>
        <taxon>Betaproteobacteria</taxon>
        <taxon>Burkholderiales</taxon>
        <taxon>Alcaligenaceae</taxon>
        <taxon>Zwartia</taxon>
    </lineage>
</organism>
<dbReference type="CDD" id="cd16894">
    <property type="entry name" value="MltD-like"/>
    <property type="match status" value="1"/>
</dbReference>
<evidence type="ECO:0000313" key="2">
    <source>
        <dbReference type="EMBL" id="MBZ1349196.1"/>
    </source>
</evidence>
<reference evidence="2" key="1">
    <citation type="submission" date="2021-07" db="EMBL/GenBank/DDBJ databases">
        <title>New genus and species of the family Alcaligenaceae.</title>
        <authorList>
            <person name="Hahn M.W."/>
        </authorList>
    </citation>
    <scope>NUCLEOTIDE SEQUENCE</scope>
    <source>
        <strain evidence="2">LF4-65</strain>
    </source>
</reference>
<dbReference type="InterPro" id="IPR008258">
    <property type="entry name" value="Transglycosylase_SLT_dom_1"/>
</dbReference>
<dbReference type="RefSeq" id="WP_259659610.1">
    <property type="nucleotide sequence ID" value="NZ_JAHXRI010000001.1"/>
</dbReference>